<keyword evidence="4" id="KW-1185">Reference proteome</keyword>
<protein>
    <submittedName>
        <fullName evidence="3">Zinc-binding oxidoreductase</fullName>
    </submittedName>
</protein>
<feature type="region of interest" description="Disordered" evidence="1">
    <location>
        <begin position="644"/>
        <end position="674"/>
    </location>
</feature>
<feature type="compositionally biased region" description="Pro residues" evidence="1">
    <location>
        <begin position="770"/>
        <end position="788"/>
    </location>
</feature>
<feature type="region of interest" description="Disordered" evidence="1">
    <location>
        <begin position="433"/>
        <end position="554"/>
    </location>
</feature>
<feature type="region of interest" description="Disordered" evidence="1">
    <location>
        <begin position="1"/>
        <end position="89"/>
    </location>
</feature>
<feature type="compositionally biased region" description="Pro residues" evidence="1">
    <location>
        <begin position="928"/>
        <end position="943"/>
    </location>
</feature>
<dbReference type="VEuPathDB" id="FungiDB:Malapachy_2666"/>
<feature type="region of interest" description="Disordered" evidence="1">
    <location>
        <begin position="736"/>
        <end position="807"/>
    </location>
</feature>
<dbReference type="Proteomes" id="UP000037751">
    <property type="component" value="Unassembled WGS sequence"/>
</dbReference>
<dbReference type="InterPro" id="IPR013154">
    <property type="entry name" value="ADH-like_N"/>
</dbReference>
<feature type="compositionally biased region" description="Polar residues" evidence="1">
    <location>
        <begin position="281"/>
        <end position="295"/>
    </location>
</feature>
<feature type="compositionally biased region" description="Polar residues" evidence="1">
    <location>
        <begin position="359"/>
        <end position="383"/>
    </location>
</feature>
<feature type="domain" description="Enoyl reductase (ER)" evidence="2">
    <location>
        <begin position="1198"/>
        <end position="1521"/>
    </location>
</feature>
<gene>
    <name evidence="3" type="ORF">Malapachy_2666</name>
</gene>
<evidence type="ECO:0000256" key="1">
    <source>
        <dbReference type="SAM" id="MobiDB-lite"/>
    </source>
</evidence>
<feature type="compositionally biased region" description="Pro residues" evidence="1">
    <location>
        <begin position="987"/>
        <end position="996"/>
    </location>
</feature>
<dbReference type="InterPro" id="IPR050700">
    <property type="entry name" value="YIM1/Zinc_Alcohol_DH_Fams"/>
</dbReference>
<dbReference type="SUPFAM" id="SSF51735">
    <property type="entry name" value="NAD(P)-binding Rossmann-fold domains"/>
    <property type="match status" value="1"/>
</dbReference>
<feature type="compositionally biased region" description="Low complexity" evidence="1">
    <location>
        <begin position="961"/>
        <end position="980"/>
    </location>
</feature>
<dbReference type="InterPro" id="IPR011032">
    <property type="entry name" value="GroES-like_sf"/>
</dbReference>
<feature type="region of interest" description="Disordered" evidence="1">
    <location>
        <begin position="118"/>
        <end position="306"/>
    </location>
</feature>
<dbReference type="Pfam" id="PF08240">
    <property type="entry name" value="ADH_N"/>
    <property type="match status" value="1"/>
</dbReference>
<feature type="region of interest" description="Disordered" evidence="1">
    <location>
        <begin position="1133"/>
        <end position="1154"/>
    </location>
</feature>
<name>A0A0M8MNZ7_9BASI</name>
<feature type="region of interest" description="Disordered" evidence="1">
    <location>
        <begin position="578"/>
        <end position="614"/>
    </location>
</feature>
<comment type="caution">
    <text evidence="3">The sequence shown here is derived from an EMBL/GenBank/DDBJ whole genome shotgun (WGS) entry which is preliminary data.</text>
</comment>
<dbReference type="STRING" id="77020.A0A0M8MNZ7"/>
<dbReference type="PANTHER" id="PTHR11695">
    <property type="entry name" value="ALCOHOL DEHYDROGENASE RELATED"/>
    <property type="match status" value="1"/>
</dbReference>
<proteinExistence type="predicted"/>
<feature type="compositionally biased region" description="Low complexity" evidence="1">
    <location>
        <begin position="789"/>
        <end position="807"/>
    </location>
</feature>
<evidence type="ECO:0000313" key="4">
    <source>
        <dbReference type="Proteomes" id="UP000037751"/>
    </source>
</evidence>
<feature type="compositionally biased region" description="Polar residues" evidence="1">
    <location>
        <begin position="465"/>
        <end position="477"/>
    </location>
</feature>
<dbReference type="GeneID" id="28729029"/>
<feature type="region of interest" description="Disordered" evidence="1">
    <location>
        <begin position="322"/>
        <end position="391"/>
    </location>
</feature>
<feature type="compositionally biased region" description="Basic and acidic residues" evidence="1">
    <location>
        <begin position="132"/>
        <end position="145"/>
    </location>
</feature>
<accession>A0A0M8MNZ7</accession>
<dbReference type="Gene3D" id="3.40.50.720">
    <property type="entry name" value="NAD(P)-binding Rossmann-like Domain"/>
    <property type="match status" value="1"/>
</dbReference>
<dbReference type="GO" id="GO:0005739">
    <property type="term" value="C:mitochondrion"/>
    <property type="evidence" value="ECO:0007669"/>
    <property type="project" value="TreeGrafter"/>
</dbReference>
<feature type="compositionally biased region" description="Low complexity" evidence="1">
    <location>
        <begin position="51"/>
        <end position="65"/>
    </location>
</feature>
<dbReference type="OrthoDB" id="201656at2759"/>
<dbReference type="EMBL" id="LGAV01000002">
    <property type="protein sequence ID" value="KOS15398.1"/>
    <property type="molecule type" value="Genomic_DNA"/>
</dbReference>
<feature type="compositionally biased region" description="Polar residues" evidence="1">
    <location>
        <begin position="1036"/>
        <end position="1052"/>
    </location>
</feature>
<feature type="compositionally biased region" description="Polar residues" evidence="1">
    <location>
        <begin position="596"/>
        <end position="607"/>
    </location>
</feature>
<feature type="compositionally biased region" description="Low complexity" evidence="1">
    <location>
        <begin position="654"/>
        <end position="673"/>
    </location>
</feature>
<dbReference type="SMART" id="SM00829">
    <property type="entry name" value="PKS_ER"/>
    <property type="match status" value="1"/>
</dbReference>
<feature type="compositionally biased region" description="Polar residues" evidence="1">
    <location>
        <begin position="14"/>
        <end position="26"/>
    </location>
</feature>
<dbReference type="InterPro" id="IPR020843">
    <property type="entry name" value="ER"/>
</dbReference>
<feature type="region of interest" description="Disordered" evidence="1">
    <location>
        <begin position="912"/>
        <end position="1071"/>
    </location>
</feature>
<feature type="compositionally biased region" description="Low complexity" evidence="1">
    <location>
        <begin position="832"/>
        <end position="883"/>
    </location>
</feature>
<organism evidence="3 4">
    <name type="scientific">Malassezia pachydermatis</name>
    <dbReference type="NCBI Taxonomy" id="77020"/>
    <lineage>
        <taxon>Eukaryota</taxon>
        <taxon>Fungi</taxon>
        <taxon>Dikarya</taxon>
        <taxon>Basidiomycota</taxon>
        <taxon>Ustilaginomycotina</taxon>
        <taxon>Malasseziomycetes</taxon>
        <taxon>Malasseziales</taxon>
        <taxon>Malasseziaceae</taxon>
        <taxon>Malassezia</taxon>
    </lineage>
</organism>
<feature type="region of interest" description="Disordered" evidence="1">
    <location>
        <begin position="687"/>
        <end position="717"/>
    </location>
</feature>
<feature type="compositionally biased region" description="Polar residues" evidence="1">
    <location>
        <begin position="951"/>
        <end position="960"/>
    </location>
</feature>
<dbReference type="RefSeq" id="XP_017993030.1">
    <property type="nucleotide sequence ID" value="XM_018137154.1"/>
</dbReference>
<dbReference type="Gene3D" id="3.90.180.10">
    <property type="entry name" value="Medium-chain alcohol dehydrogenases, catalytic domain"/>
    <property type="match status" value="1"/>
</dbReference>
<dbReference type="PANTHER" id="PTHR11695:SF294">
    <property type="entry name" value="RETICULON-4-INTERACTING PROTEIN 1, MITOCHONDRIAL"/>
    <property type="match status" value="1"/>
</dbReference>
<dbReference type="GO" id="GO:0016491">
    <property type="term" value="F:oxidoreductase activity"/>
    <property type="evidence" value="ECO:0007669"/>
    <property type="project" value="InterPro"/>
</dbReference>
<feature type="compositionally biased region" description="Polar residues" evidence="1">
    <location>
        <begin position="537"/>
        <end position="553"/>
    </location>
</feature>
<reference evidence="3 4" key="1">
    <citation type="submission" date="2015-07" db="EMBL/GenBank/DDBJ databases">
        <title>Draft Genome Sequence of Malassezia furfur CBS1878 and Malassezia pachydermatis CBS1879.</title>
        <authorList>
            <person name="Triana S."/>
            <person name="Ohm R."/>
            <person name="Gonzalez A."/>
            <person name="DeCock H."/>
            <person name="Restrepo S."/>
            <person name="Celis A."/>
        </authorList>
    </citation>
    <scope>NUCLEOTIDE SEQUENCE [LARGE SCALE GENOMIC DNA]</scope>
    <source>
        <strain evidence="3 4">CBS 1879</strain>
    </source>
</reference>
<evidence type="ECO:0000313" key="3">
    <source>
        <dbReference type="EMBL" id="KOS15398.1"/>
    </source>
</evidence>
<dbReference type="SUPFAM" id="SSF50129">
    <property type="entry name" value="GroES-like"/>
    <property type="match status" value="1"/>
</dbReference>
<dbReference type="InterPro" id="IPR036291">
    <property type="entry name" value="NAD(P)-bd_dom_sf"/>
</dbReference>
<feature type="region of interest" description="Disordered" evidence="1">
    <location>
        <begin position="832"/>
        <end position="893"/>
    </location>
</feature>
<dbReference type="Pfam" id="PF13602">
    <property type="entry name" value="ADH_zinc_N_2"/>
    <property type="match status" value="1"/>
</dbReference>
<sequence length="1525" mass="163636">MAKTSLLDSILGRPSQSYASPGSSGAMTRDEAYRGGSEYSAPHSARPYTTRPSSRSGMPPRSGMSEAGAYKQRHRASSSMGYAPDTALPDAHALVPDMNTVNPFSRWWENRGLMEKRPTMDVTSEPGGPFSDRWRREVASHEARSEASGPMRYAGQRSRTGKHISRSASSMGYAQQPALRQDRRSVSSQGMRDASEWHSFMRTFEQRVSSASDQRLDVALPTEEAPMDTSQLGIALTQDPYDTPQRASPYAQRVAPSSMARSPMPTRRDSQRLTSPAPPSRRNSALQAPPTTTSAPMLEEPTDEELVQLSWNASLYFNEQGAIDASPVKTGAAQRTSPRNAMPPAPPASEMPASRPSVRIQSGPTSTSMPRSQTFHTAPSSGLKQPKEFDVGGSMRRRVEGLLRPLQEHRVSTISVSDSLLHDLDPSVAAWATTGTSDVGHTEPAERATTPRTSRHFEAPKTPSGKDTFSAPSTTPSRRILDRPRQRGPRPTAMGGIEIAHGSLPAPSPGHTPRRSVSEQTYARHASPVPPVPKIKTSITPLQPPVATSSNPHGPTPVYTSDPLAHRDQGYVTLADTLNEPNPSSDWDPIDRIPPMTTTRQPATGTSPAPPSRADVRFSTYTPSEHVSELQHYLPLIHGDEVDRASSMRHSRSLSHSALPPSSLPPSTSQPRRISSHDIRASQALQNVHASEASHKGLPPVDVTPAPAPALYDGQPSHTEALPALSYLQATYPPSTTPQTVFEHSPTLPTSMPESADAYAASWPTERTMPQPPSKPEPPIPPKPPTMPVMPSKPEMPSMSSKPEMPVMPSMPSMPEMPTMPSMPLMPSKPEMPTMPSKPEMPAMPSMPSLPSKPEMPTMPSMPSIPSKPEMPTMPSMPSIPSKPEMPSPTYPTYQQQQPVYAAYEASMTIPASQSMPPFKPAVAVPAKPTPPVPPLMPAPPSVPTLAPLDTTKQPAFSGQTSPSLSPSPSLRTRSPLSPRVHMGPVPTHPTLPPPRAELVLSPRDRDQGSSAASMYRMRGASSPDRQHLHPGTWTDVGSVSPSVWRDNQSGHLSPEPGRRRMPDSDAMSATSYQPMQASSVLGGTREPSPAASLSTAAAQSSVMMKQAPLGASTNQYLGLGATAGAAAQESSSALTMPGGGAESIPPSVTGQSMSVSARVTEQMLRRRATMVTVNVISRGPTAQPTSGNLARVKSEESASGSIVLASNTPPPHKVSSKSLIVQVMAVAIDDVDRAIVNEKLRSETPGTFVPGRSFCGRIVECGLSVKKLRPGDLVFGLQDLRKCGALAEFMTVDQEYVAPAPDSRRLTAEQIAALPATGVMVHQIVQHHCMVLPKGSRVLILNAHDNIGLLAMQETSRLGLVIVAHVPDTAADGVSICRANGAVEVISGDALWAINMLHESSFALIIDTIGGRNIYDACRRILANHGQFVTCFGDGHAVPNPTHRSHLRSLRRSFFRKDRKAIGYEWIGIDASTDYRAALEAIKSAAQRGAITPRIQSVIPLDDAPRIFMETSSFSGGVAVVRVS</sequence>
<feature type="compositionally biased region" description="Polar residues" evidence="1">
    <location>
        <begin position="736"/>
        <end position="753"/>
    </location>
</feature>
<evidence type="ECO:0000259" key="2">
    <source>
        <dbReference type="SMART" id="SM00829"/>
    </source>
</evidence>